<keyword evidence="1" id="KW-0808">Transferase</keyword>
<dbReference type="Pfam" id="PF00583">
    <property type="entry name" value="Acetyltransf_1"/>
    <property type="match status" value="1"/>
</dbReference>
<dbReference type="InterPro" id="IPR000182">
    <property type="entry name" value="GNAT_dom"/>
</dbReference>
<evidence type="ECO:0000256" key="3">
    <source>
        <dbReference type="ARBA" id="ARBA00024025"/>
    </source>
</evidence>
<feature type="domain" description="N-acetyltransferase" evidence="4">
    <location>
        <begin position="1"/>
        <end position="154"/>
    </location>
</feature>
<reference evidence="5 6" key="1">
    <citation type="submission" date="2017-10" db="EMBL/GenBank/DDBJ databases">
        <title>The draft genome sequence of Lewinella nigricans NBRC 102662.</title>
        <authorList>
            <person name="Wang K."/>
        </authorList>
    </citation>
    <scope>NUCLEOTIDE SEQUENCE [LARGE SCALE GENOMIC DNA]</scope>
    <source>
        <strain evidence="5 6">NBRC 102662</strain>
    </source>
</reference>
<gene>
    <name evidence="5" type="ORF">CRP01_32805</name>
</gene>
<evidence type="ECO:0000259" key="4">
    <source>
        <dbReference type="PROSITE" id="PS51186"/>
    </source>
</evidence>
<dbReference type="InterPro" id="IPR016181">
    <property type="entry name" value="Acyl_CoA_acyltransferase"/>
</dbReference>
<keyword evidence="2" id="KW-0012">Acyltransferase</keyword>
<organism evidence="5 6">
    <name type="scientific">Flavilitoribacter nigricans (strain ATCC 23147 / DSM 23189 / NBRC 102662 / NCIMB 1420 / SS-2)</name>
    <name type="common">Lewinella nigricans</name>
    <dbReference type="NCBI Taxonomy" id="1122177"/>
    <lineage>
        <taxon>Bacteria</taxon>
        <taxon>Pseudomonadati</taxon>
        <taxon>Bacteroidota</taxon>
        <taxon>Saprospiria</taxon>
        <taxon>Saprospirales</taxon>
        <taxon>Lewinellaceae</taxon>
        <taxon>Flavilitoribacter</taxon>
    </lineage>
</organism>
<comment type="similarity">
    <text evidence="3">Belongs to the acetyltransferase family. MAK3 subfamily.</text>
</comment>
<accession>A0A2D0N166</accession>
<comment type="caution">
    <text evidence="5">The sequence shown here is derived from an EMBL/GenBank/DDBJ whole genome shotgun (WGS) entry which is preliminary data.</text>
</comment>
<keyword evidence="6" id="KW-1185">Reference proteome</keyword>
<dbReference type="EMBL" id="PDUD01000042">
    <property type="protein sequence ID" value="PHN02281.1"/>
    <property type="molecule type" value="Genomic_DNA"/>
</dbReference>
<proteinExistence type="inferred from homology"/>
<dbReference type="RefSeq" id="WP_099154309.1">
    <property type="nucleotide sequence ID" value="NZ_PDUD01000042.1"/>
</dbReference>
<evidence type="ECO:0000256" key="1">
    <source>
        <dbReference type="ARBA" id="ARBA00022679"/>
    </source>
</evidence>
<dbReference type="GO" id="GO:0031417">
    <property type="term" value="C:NatC complex"/>
    <property type="evidence" value="ECO:0007669"/>
    <property type="project" value="TreeGrafter"/>
</dbReference>
<evidence type="ECO:0000313" key="5">
    <source>
        <dbReference type="EMBL" id="PHN02281.1"/>
    </source>
</evidence>
<evidence type="ECO:0000313" key="6">
    <source>
        <dbReference type="Proteomes" id="UP000223913"/>
    </source>
</evidence>
<dbReference type="GO" id="GO:0004596">
    <property type="term" value="F:protein-N-terminal amino-acid acetyltransferase activity"/>
    <property type="evidence" value="ECO:0007669"/>
    <property type="project" value="InterPro"/>
</dbReference>
<dbReference type="PANTHER" id="PTHR45896:SF1">
    <property type="entry name" value="N-ALPHA-ACETYLTRANSFERASE 30"/>
    <property type="match status" value="1"/>
</dbReference>
<evidence type="ECO:0000256" key="2">
    <source>
        <dbReference type="ARBA" id="ARBA00023315"/>
    </source>
</evidence>
<dbReference type="InterPro" id="IPR044542">
    <property type="entry name" value="NAA30-like"/>
</dbReference>
<name>A0A2D0N166_FLAN2</name>
<dbReference type="OrthoDB" id="4228396at2"/>
<sequence>MEIRFLGKTPLAKIVECFNEAFADYVVPFQVEEKQIRRRWLSSRVDYGLSYGAFDDDRLVGFMMTGVDRWNGRRTAYNSGTGVIPSYRGQRIVQQLYKKALPSFRENSIEQCMLEVIVGNDQALNAYKRVGFQQKRTLKSYSLKQDLITELPGDLQFKQVFRANWPAYRELLEYETSWENHRAAVAFLGKEIAVWEMYQGEDLLGFFIIKPGSGHLLQFGVKNHADWLAAGQQLLQQAARVNARLLVNNVDERAEHSLRILEETGLENSVDLYELELDLLAGKKRRWSLFRRS</sequence>
<dbReference type="Gene3D" id="3.40.630.30">
    <property type="match status" value="1"/>
</dbReference>
<dbReference type="PANTHER" id="PTHR45896">
    <property type="entry name" value="N-ALPHA-ACETYLTRANSFERASE 30"/>
    <property type="match status" value="1"/>
</dbReference>
<protein>
    <recommendedName>
        <fullName evidence="4">N-acetyltransferase domain-containing protein</fullName>
    </recommendedName>
</protein>
<dbReference type="CDD" id="cd04301">
    <property type="entry name" value="NAT_SF"/>
    <property type="match status" value="1"/>
</dbReference>
<dbReference type="SUPFAM" id="SSF55729">
    <property type="entry name" value="Acyl-CoA N-acyltransferases (Nat)"/>
    <property type="match status" value="1"/>
</dbReference>
<dbReference type="AlphaFoldDB" id="A0A2D0N166"/>
<dbReference type="Proteomes" id="UP000223913">
    <property type="component" value="Unassembled WGS sequence"/>
</dbReference>
<dbReference type="PROSITE" id="PS51186">
    <property type="entry name" value="GNAT"/>
    <property type="match status" value="1"/>
</dbReference>